<dbReference type="InterPro" id="IPR023214">
    <property type="entry name" value="HAD_sf"/>
</dbReference>
<sequence length="240" mass="26721">MKNLTSQPIETVLFDWGGTLATWHDIDLLTIWRSVTEVIDPARADELAAKLLAAEDSVWRRSRDEHVSSTLEEVCLLADVVMTPAALAEYERQWHPHTELAPDAVQMLKDLRDLGLNVGVLSNTIWSRRWHEDIFARDGVLELLDGAVYTSEIPWSKPHPEAFRAAMQAAGASDPATCVYVGDRLFDDIWGAQNVGMRAVHIPHSNIPSHQIGHTEGTPDATIHRLAELPDLIATWNKAA</sequence>
<evidence type="ECO:0000313" key="3">
    <source>
        <dbReference type="Proteomes" id="UP000295388"/>
    </source>
</evidence>
<dbReference type="InterPro" id="IPR051540">
    <property type="entry name" value="S-2-haloacid_dehalogenase"/>
</dbReference>
<dbReference type="GO" id="GO:0016787">
    <property type="term" value="F:hydrolase activity"/>
    <property type="evidence" value="ECO:0007669"/>
    <property type="project" value="UniProtKB-KW"/>
</dbReference>
<dbReference type="OrthoDB" id="9810501at2"/>
<dbReference type="Gene3D" id="3.40.50.1000">
    <property type="entry name" value="HAD superfamily/HAD-like"/>
    <property type="match status" value="1"/>
</dbReference>
<gene>
    <name evidence="2" type="ORF">EV643_116100</name>
</gene>
<dbReference type="Proteomes" id="UP000295388">
    <property type="component" value="Unassembled WGS sequence"/>
</dbReference>
<dbReference type="PANTHER" id="PTHR43316:SF3">
    <property type="entry name" value="HALOACID DEHALOGENASE, TYPE II (AFU_ORTHOLOGUE AFUA_2G07750)-RELATED"/>
    <property type="match status" value="1"/>
</dbReference>
<dbReference type="PANTHER" id="PTHR43316">
    <property type="entry name" value="HYDROLASE, HALOACID DELAHOGENASE-RELATED"/>
    <property type="match status" value="1"/>
</dbReference>
<dbReference type="SFLD" id="SFLDS00003">
    <property type="entry name" value="Haloacid_Dehalogenase"/>
    <property type="match status" value="1"/>
</dbReference>
<accession>A0A4R6K4W8</accession>
<protein>
    <submittedName>
        <fullName evidence="2">Putative hydrolase of the HAD superfamily</fullName>
    </submittedName>
</protein>
<evidence type="ECO:0000313" key="2">
    <source>
        <dbReference type="EMBL" id="TDO44289.1"/>
    </source>
</evidence>
<dbReference type="AlphaFoldDB" id="A0A4R6K4W8"/>
<dbReference type="SUPFAM" id="SSF56784">
    <property type="entry name" value="HAD-like"/>
    <property type="match status" value="1"/>
</dbReference>
<dbReference type="PRINTS" id="PR00413">
    <property type="entry name" value="HADHALOGNASE"/>
</dbReference>
<comment type="caution">
    <text evidence="2">The sequence shown here is derived from an EMBL/GenBank/DDBJ whole genome shotgun (WGS) entry which is preliminary data.</text>
</comment>
<evidence type="ECO:0000256" key="1">
    <source>
        <dbReference type="ARBA" id="ARBA00022801"/>
    </source>
</evidence>
<dbReference type="NCBIfam" id="TIGR01549">
    <property type="entry name" value="HAD-SF-IA-v1"/>
    <property type="match status" value="1"/>
</dbReference>
<keyword evidence="3" id="KW-1185">Reference proteome</keyword>
<dbReference type="SFLD" id="SFLDG01129">
    <property type="entry name" value="C1.5:_HAD__Beta-PGM__Phosphata"/>
    <property type="match status" value="1"/>
</dbReference>
<dbReference type="Pfam" id="PF00702">
    <property type="entry name" value="Hydrolase"/>
    <property type="match status" value="1"/>
</dbReference>
<organism evidence="2 3">
    <name type="scientific">Kribbella caucasensis</name>
    <dbReference type="NCBI Taxonomy" id="2512215"/>
    <lineage>
        <taxon>Bacteria</taxon>
        <taxon>Bacillati</taxon>
        <taxon>Actinomycetota</taxon>
        <taxon>Actinomycetes</taxon>
        <taxon>Propionibacteriales</taxon>
        <taxon>Kribbellaceae</taxon>
        <taxon>Kribbella</taxon>
    </lineage>
</organism>
<dbReference type="InterPro" id="IPR036412">
    <property type="entry name" value="HAD-like_sf"/>
</dbReference>
<reference evidence="2 3" key="1">
    <citation type="submission" date="2019-03" db="EMBL/GenBank/DDBJ databases">
        <title>Genomic Encyclopedia of Type Strains, Phase III (KMG-III): the genomes of soil and plant-associated and newly described type strains.</title>
        <authorList>
            <person name="Whitman W."/>
        </authorList>
    </citation>
    <scope>NUCLEOTIDE SEQUENCE [LARGE SCALE GENOMIC DNA]</scope>
    <source>
        <strain evidence="2 3">VKM Ac-2527</strain>
    </source>
</reference>
<name>A0A4R6K4W8_9ACTN</name>
<keyword evidence="1 2" id="KW-0378">Hydrolase</keyword>
<dbReference type="RefSeq" id="WP_133803375.1">
    <property type="nucleotide sequence ID" value="NZ_SNWQ01000016.1"/>
</dbReference>
<proteinExistence type="predicted"/>
<dbReference type="InterPro" id="IPR006439">
    <property type="entry name" value="HAD-SF_hydro_IA"/>
</dbReference>
<dbReference type="EMBL" id="SNWQ01000016">
    <property type="protein sequence ID" value="TDO44289.1"/>
    <property type="molecule type" value="Genomic_DNA"/>
</dbReference>